<dbReference type="AlphaFoldDB" id="A0A1E8B0I8"/>
<dbReference type="InterPro" id="IPR058638">
    <property type="entry name" value="HH_YknX-like"/>
</dbReference>
<feature type="domain" description="YknX-like C-terminal permuted SH3-like" evidence="7">
    <location>
        <begin position="328"/>
        <end position="394"/>
    </location>
</feature>
<evidence type="ECO:0000256" key="2">
    <source>
        <dbReference type="ARBA" id="ARBA00023054"/>
    </source>
</evidence>
<dbReference type="InterPro" id="IPR058636">
    <property type="entry name" value="Beta-barrel_YknX"/>
</dbReference>
<name>A0A1E8B0I8_BACMY</name>
<keyword evidence="4" id="KW-0812">Transmembrane</keyword>
<dbReference type="Pfam" id="PF25990">
    <property type="entry name" value="Beta-barrel_YknX"/>
    <property type="match status" value="1"/>
</dbReference>
<feature type="domain" description="YknX-like barrel-sandwich hybrid" evidence="6">
    <location>
        <begin position="74"/>
        <end position="228"/>
    </location>
</feature>
<dbReference type="Proteomes" id="UP000175706">
    <property type="component" value="Unassembled WGS sequence"/>
</dbReference>
<feature type="coiled-coil region" evidence="3">
    <location>
        <begin position="105"/>
        <end position="148"/>
    </location>
</feature>
<evidence type="ECO:0000259" key="7">
    <source>
        <dbReference type="Pfam" id="PF25989"/>
    </source>
</evidence>
<dbReference type="PANTHER" id="PTHR32347:SF14">
    <property type="entry name" value="EFFLUX SYSTEM COMPONENT YKNX-RELATED"/>
    <property type="match status" value="1"/>
</dbReference>
<evidence type="ECO:0000256" key="1">
    <source>
        <dbReference type="ARBA" id="ARBA00004196"/>
    </source>
</evidence>
<dbReference type="InterPro" id="IPR050465">
    <property type="entry name" value="UPF0194_transport"/>
</dbReference>
<keyword evidence="2 3" id="KW-0175">Coiled coil</keyword>
<dbReference type="Gene3D" id="2.40.30.170">
    <property type="match status" value="1"/>
</dbReference>
<reference evidence="9 10" key="1">
    <citation type="submission" date="2016-05" db="EMBL/GenBank/DDBJ databases">
        <title>Bacillus thuringiensis and Bacillus weihenstephanensis as novel biocontrol agents of wilt causing Verticillium species.</title>
        <authorList>
            <person name="Hollensteiner J."/>
            <person name="Wemheuer F."/>
            <person name="Harting R."/>
            <person name="Kolarzyk A."/>
            <person name="Diaz-Valerio S."/>
            <person name="Poehlein A."/>
            <person name="Brzuszkiewicz E."/>
            <person name="Nesemann K."/>
            <person name="Braus-Stromeyer S."/>
            <person name="Braus G."/>
            <person name="Daniel R."/>
            <person name="Liesegang H."/>
        </authorList>
    </citation>
    <scope>NUCLEOTIDE SEQUENCE [LARGE SCALE GENOMIC DNA]</scope>
    <source>
        <strain evidence="9 10">GOE8</strain>
    </source>
</reference>
<dbReference type="EMBL" id="LXLT01000067">
    <property type="protein sequence ID" value="OFD71978.1"/>
    <property type="molecule type" value="Genomic_DNA"/>
</dbReference>
<protein>
    <submittedName>
        <fullName evidence="9">RND transporter MFP subunit</fullName>
    </submittedName>
</protein>
<dbReference type="Pfam" id="PF25982">
    <property type="entry name" value="HH_YknX"/>
    <property type="match status" value="1"/>
</dbReference>
<evidence type="ECO:0000259" key="6">
    <source>
        <dbReference type="Pfam" id="PF25984"/>
    </source>
</evidence>
<feature type="domain" description="YknX-like beta-barrel" evidence="8">
    <location>
        <begin position="234"/>
        <end position="320"/>
    </location>
</feature>
<sequence>MLPNTVRTPNKKKKWIIIGVIALIVIVAAVNIFIMQGKKKGTAKTDAVSFEKVTERKLNNTKLISGQVKPGNIESFYADPTKGKVKDIEVKEGQEVEKGTKLFSYDNEEINLQMKQAELDQKMADMRYDQGKKKIDSLKKEIKKVKDSGAGKEVTDPMEEQVSELEMTQKTTDLEKEKGKLQKEELNKKQKELTIYSNFAGVVQKLDKDAAQSSSQALGGQGKAFLQVASKDPFQVQGTLTELQKSQIQKDQTFTVTAKANNKKKWTGKITEVSEFPTSAEMAQAGGVGEVTQNMSQYTYKASLDSQDGLSPGYHVSLQVNLENKTMIAVPSKSIVEKGDDAFVYVEDKGKLRKQNVKKGSTDGDWTEIVEGAKVGQKVVKNPSNDVYDGMEVKEK</sequence>
<dbReference type="Gene3D" id="2.40.50.100">
    <property type="match status" value="1"/>
</dbReference>
<dbReference type="PATRIC" id="fig|86662.25.peg.5384"/>
<evidence type="ECO:0000259" key="8">
    <source>
        <dbReference type="Pfam" id="PF25990"/>
    </source>
</evidence>
<gene>
    <name evidence="9" type="ORF">BWGOE8_52500</name>
</gene>
<evidence type="ECO:0000256" key="3">
    <source>
        <dbReference type="SAM" id="Coils"/>
    </source>
</evidence>
<proteinExistence type="predicted"/>
<keyword evidence="4" id="KW-1133">Transmembrane helix</keyword>
<dbReference type="Pfam" id="PF25989">
    <property type="entry name" value="YknX_C"/>
    <property type="match status" value="1"/>
</dbReference>
<dbReference type="Gene3D" id="2.40.420.20">
    <property type="match status" value="1"/>
</dbReference>
<dbReference type="InterPro" id="IPR058639">
    <property type="entry name" value="BSH_YknX-like"/>
</dbReference>
<dbReference type="InterPro" id="IPR058637">
    <property type="entry name" value="YknX-like_C"/>
</dbReference>
<feature type="domain" description="YknX-like alpha-helical hairpin" evidence="5">
    <location>
        <begin position="108"/>
        <end position="192"/>
    </location>
</feature>
<accession>A0A1E8B0I8</accession>
<dbReference type="GO" id="GO:0030313">
    <property type="term" value="C:cell envelope"/>
    <property type="evidence" value="ECO:0007669"/>
    <property type="project" value="UniProtKB-SubCell"/>
</dbReference>
<evidence type="ECO:0000259" key="5">
    <source>
        <dbReference type="Pfam" id="PF25982"/>
    </source>
</evidence>
<keyword evidence="4" id="KW-0472">Membrane</keyword>
<evidence type="ECO:0000313" key="9">
    <source>
        <dbReference type="EMBL" id="OFD71978.1"/>
    </source>
</evidence>
<comment type="subcellular location">
    <subcellularLocation>
        <location evidence="1">Cell envelope</location>
    </subcellularLocation>
</comment>
<dbReference type="PANTHER" id="PTHR32347">
    <property type="entry name" value="EFFLUX SYSTEM COMPONENT YKNX-RELATED"/>
    <property type="match status" value="1"/>
</dbReference>
<feature type="transmembrane region" description="Helical" evidence="4">
    <location>
        <begin position="15"/>
        <end position="34"/>
    </location>
</feature>
<organism evidence="9 10">
    <name type="scientific">Bacillus mycoides</name>
    <dbReference type="NCBI Taxonomy" id="1405"/>
    <lineage>
        <taxon>Bacteria</taxon>
        <taxon>Bacillati</taxon>
        <taxon>Bacillota</taxon>
        <taxon>Bacilli</taxon>
        <taxon>Bacillales</taxon>
        <taxon>Bacillaceae</taxon>
        <taxon>Bacillus</taxon>
        <taxon>Bacillus cereus group</taxon>
    </lineage>
</organism>
<comment type="caution">
    <text evidence="9">The sequence shown here is derived from an EMBL/GenBank/DDBJ whole genome shotgun (WGS) entry which is preliminary data.</text>
</comment>
<dbReference type="RefSeq" id="WP_070145538.1">
    <property type="nucleotide sequence ID" value="NZ_LXLT01000067.1"/>
</dbReference>
<evidence type="ECO:0000313" key="10">
    <source>
        <dbReference type="Proteomes" id="UP000175706"/>
    </source>
</evidence>
<evidence type="ECO:0000256" key="4">
    <source>
        <dbReference type="SAM" id="Phobius"/>
    </source>
</evidence>
<dbReference type="Pfam" id="PF25984">
    <property type="entry name" value="BSH_YknX"/>
    <property type="match status" value="1"/>
</dbReference>